<sequence>MPPVLYNSGMLSCMCRRLWLQVWS</sequence>
<protein>
    <submittedName>
        <fullName evidence="1">Uncharacterized protein</fullName>
    </submittedName>
</protein>
<name>A0ABQ7YRU7_BRANA</name>
<reference evidence="1 2" key="1">
    <citation type="submission" date="2021-05" db="EMBL/GenBank/DDBJ databases">
        <title>Genome Assembly of Synthetic Allotetraploid Brassica napus Reveals Homoeologous Exchanges between Subgenomes.</title>
        <authorList>
            <person name="Davis J.T."/>
        </authorList>
    </citation>
    <scope>NUCLEOTIDE SEQUENCE [LARGE SCALE GENOMIC DNA]</scope>
    <source>
        <strain evidence="2">cv. Da-Ae</strain>
        <tissue evidence="1">Seedling</tissue>
    </source>
</reference>
<evidence type="ECO:0000313" key="2">
    <source>
        <dbReference type="Proteomes" id="UP000824890"/>
    </source>
</evidence>
<comment type="caution">
    <text evidence="1">The sequence shown here is derived from an EMBL/GenBank/DDBJ whole genome shotgun (WGS) entry which is preliminary data.</text>
</comment>
<organism evidence="1 2">
    <name type="scientific">Brassica napus</name>
    <name type="common">Rape</name>
    <dbReference type="NCBI Taxonomy" id="3708"/>
    <lineage>
        <taxon>Eukaryota</taxon>
        <taxon>Viridiplantae</taxon>
        <taxon>Streptophyta</taxon>
        <taxon>Embryophyta</taxon>
        <taxon>Tracheophyta</taxon>
        <taxon>Spermatophyta</taxon>
        <taxon>Magnoliopsida</taxon>
        <taxon>eudicotyledons</taxon>
        <taxon>Gunneridae</taxon>
        <taxon>Pentapetalae</taxon>
        <taxon>rosids</taxon>
        <taxon>malvids</taxon>
        <taxon>Brassicales</taxon>
        <taxon>Brassicaceae</taxon>
        <taxon>Brassiceae</taxon>
        <taxon>Brassica</taxon>
    </lineage>
</organism>
<gene>
    <name evidence="1" type="ORF">HID58_077970</name>
</gene>
<accession>A0ABQ7YRU7</accession>
<evidence type="ECO:0000313" key="1">
    <source>
        <dbReference type="EMBL" id="KAH0870948.1"/>
    </source>
</evidence>
<dbReference type="EMBL" id="JAGKQM010000017">
    <property type="protein sequence ID" value="KAH0870948.1"/>
    <property type="molecule type" value="Genomic_DNA"/>
</dbReference>
<dbReference type="Proteomes" id="UP000824890">
    <property type="component" value="Unassembled WGS sequence"/>
</dbReference>
<keyword evidence="2" id="KW-1185">Reference proteome</keyword>
<proteinExistence type="predicted"/>